<dbReference type="GO" id="GO:0016787">
    <property type="term" value="F:hydrolase activity"/>
    <property type="evidence" value="ECO:0007669"/>
    <property type="project" value="UniProtKB-KW"/>
</dbReference>
<evidence type="ECO:0000256" key="2">
    <source>
        <dbReference type="ARBA" id="ARBA00022801"/>
    </source>
</evidence>
<protein>
    <submittedName>
        <fullName evidence="4">Esterase</fullName>
    </submittedName>
</protein>
<dbReference type="SUPFAM" id="SSF53474">
    <property type="entry name" value="alpha/beta-Hydrolases"/>
    <property type="match status" value="2"/>
</dbReference>
<dbReference type="Pfam" id="PF10503">
    <property type="entry name" value="Esterase_PHB"/>
    <property type="match status" value="1"/>
</dbReference>
<dbReference type="KEGG" id="bfz:BAU07_13220"/>
<evidence type="ECO:0000256" key="1">
    <source>
        <dbReference type="ARBA" id="ARBA00022729"/>
    </source>
</evidence>
<dbReference type="InterPro" id="IPR050955">
    <property type="entry name" value="Plant_Biomass_Hydrol_Est"/>
</dbReference>
<name>A0A193GE78_9BORD</name>
<feature type="region of interest" description="Disordered" evidence="3">
    <location>
        <begin position="310"/>
        <end position="333"/>
    </location>
</feature>
<reference evidence="4 5" key="1">
    <citation type="submission" date="2016-06" db="EMBL/GenBank/DDBJ databases">
        <title>Complete genome sequences of Bordetella bronchialis and Bordetella flabilis.</title>
        <authorList>
            <person name="LiPuma J.J."/>
            <person name="Spilker T."/>
        </authorList>
    </citation>
    <scope>NUCLEOTIDE SEQUENCE [LARGE SCALE GENOMIC DNA]</scope>
    <source>
        <strain evidence="4 5">AU10664</strain>
    </source>
</reference>
<gene>
    <name evidence="4" type="ORF">BAU07_13220</name>
</gene>
<dbReference type="STRING" id="463014.BAU07_13220"/>
<dbReference type="OrthoDB" id="9767239at2"/>
<dbReference type="GO" id="GO:0005576">
    <property type="term" value="C:extracellular region"/>
    <property type="evidence" value="ECO:0007669"/>
    <property type="project" value="InterPro"/>
</dbReference>
<feature type="region of interest" description="Disordered" evidence="3">
    <location>
        <begin position="35"/>
        <end position="58"/>
    </location>
</feature>
<sequence length="391" mass="41165">MNDLFRQQMAAATALTRSGRLGEATLAIQHALRSGTSTLYRPNPRATPPPAAHGGTGAPQAMVLDRLDRVIDSTDVTEVVEATDAGSPAPSTVVADAPEAERWIDGSFAHQGRKLTYKLYLPPSSAAMAPTPRPMVVMLHGCTQGAADFATGTRMHALARDLGVVVLYPEQDRRANPQKCWNWFKPQHQQRGRGEPAVLAALTQSIAAEYGVDTDRVFVAGLSAGGAMAEIVGRCYPDVFAAVGVHSGLPAGSATDVMTALAAMRGASAAPTKRQIDAAVPPTIVFHGDADTVVHVNNGAAIVEAARKANGTEAAGPGPASQGEGQSSRGQRYTRRVYNDAEGRGKTEYWLLHGAGHAWSGGDAQGSYTDPAGVDASAEMLRFFLAHPRRR</sequence>
<keyword evidence="1" id="KW-0732">Signal</keyword>
<evidence type="ECO:0000256" key="3">
    <source>
        <dbReference type="SAM" id="MobiDB-lite"/>
    </source>
</evidence>
<dbReference type="PANTHER" id="PTHR43037:SF1">
    <property type="entry name" value="BLL1128 PROTEIN"/>
    <property type="match status" value="1"/>
</dbReference>
<organism evidence="4 5">
    <name type="scientific">Bordetella flabilis</name>
    <dbReference type="NCBI Taxonomy" id="463014"/>
    <lineage>
        <taxon>Bacteria</taxon>
        <taxon>Pseudomonadati</taxon>
        <taxon>Pseudomonadota</taxon>
        <taxon>Betaproteobacteria</taxon>
        <taxon>Burkholderiales</taxon>
        <taxon>Alcaligenaceae</taxon>
        <taxon>Bordetella</taxon>
    </lineage>
</organism>
<dbReference type="InterPro" id="IPR010126">
    <property type="entry name" value="Esterase_phb"/>
</dbReference>
<accession>A0A193GE78</accession>
<dbReference type="RefSeq" id="WP_066658423.1">
    <property type="nucleotide sequence ID" value="NZ_CBCSCL010000001.1"/>
</dbReference>
<dbReference type="Proteomes" id="UP000091926">
    <property type="component" value="Chromosome"/>
</dbReference>
<dbReference type="InterPro" id="IPR029058">
    <property type="entry name" value="AB_hydrolase_fold"/>
</dbReference>
<dbReference type="NCBIfam" id="TIGR01840">
    <property type="entry name" value="esterase_phb"/>
    <property type="match status" value="1"/>
</dbReference>
<keyword evidence="2" id="KW-0378">Hydrolase</keyword>
<dbReference type="AlphaFoldDB" id="A0A193GE78"/>
<keyword evidence="5" id="KW-1185">Reference proteome</keyword>
<proteinExistence type="predicted"/>
<dbReference type="PANTHER" id="PTHR43037">
    <property type="entry name" value="UNNAMED PRODUCT-RELATED"/>
    <property type="match status" value="1"/>
</dbReference>
<dbReference type="Gene3D" id="3.40.50.1820">
    <property type="entry name" value="alpha/beta hydrolase"/>
    <property type="match status" value="1"/>
</dbReference>
<evidence type="ECO:0000313" key="4">
    <source>
        <dbReference type="EMBL" id="ANN77923.1"/>
    </source>
</evidence>
<evidence type="ECO:0000313" key="5">
    <source>
        <dbReference type="Proteomes" id="UP000091926"/>
    </source>
</evidence>
<dbReference type="EMBL" id="CP016172">
    <property type="protein sequence ID" value="ANN77923.1"/>
    <property type="molecule type" value="Genomic_DNA"/>
</dbReference>